<dbReference type="EMBL" id="CP144535">
    <property type="protein sequence ID" value="WWC62562.1"/>
    <property type="molecule type" value="Genomic_DNA"/>
</dbReference>
<dbReference type="Proteomes" id="UP000078595">
    <property type="component" value="Chromosome 6"/>
</dbReference>
<dbReference type="GO" id="GO:0006281">
    <property type="term" value="P:DNA repair"/>
    <property type="evidence" value="ECO:0007669"/>
    <property type="project" value="UniProtKB-KW"/>
</dbReference>
<name>A0AAJ8KQC9_9TREE</name>
<evidence type="ECO:0000313" key="14">
    <source>
        <dbReference type="Proteomes" id="UP000078595"/>
    </source>
</evidence>
<evidence type="ECO:0000256" key="10">
    <source>
        <dbReference type="PIRSR" id="PIRSR610347-2"/>
    </source>
</evidence>
<proteinExistence type="inferred from homology"/>
<feature type="compositionally biased region" description="Basic and acidic residues" evidence="12">
    <location>
        <begin position="126"/>
        <end position="147"/>
    </location>
</feature>
<dbReference type="GO" id="GO:0003697">
    <property type="term" value="F:single-stranded DNA binding"/>
    <property type="evidence" value="ECO:0007669"/>
    <property type="project" value="TreeGrafter"/>
</dbReference>
<feature type="site" description="Interaction with DNA" evidence="11">
    <location>
        <position position="690"/>
    </location>
</feature>
<evidence type="ECO:0000256" key="9">
    <source>
        <dbReference type="PIRSR" id="PIRSR610347-1"/>
    </source>
</evidence>
<evidence type="ECO:0000256" key="6">
    <source>
        <dbReference type="ARBA" id="ARBA00022839"/>
    </source>
</evidence>
<evidence type="ECO:0000256" key="7">
    <source>
        <dbReference type="ARBA" id="ARBA00023204"/>
    </source>
</evidence>
<feature type="region of interest" description="Disordered" evidence="12">
    <location>
        <begin position="88"/>
        <end position="295"/>
    </location>
</feature>
<feature type="binding site" evidence="10">
    <location>
        <position position="398"/>
    </location>
    <ligand>
        <name>substrate</name>
    </ligand>
</feature>
<keyword evidence="4" id="KW-0227">DNA damage</keyword>
<dbReference type="AlphaFoldDB" id="A0AAJ8KQC9"/>
<dbReference type="InterPro" id="IPR003903">
    <property type="entry name" value="UIM_dom"/>
</dbReference>
<feature type="compositionally biased region" description="Polar residues" evidence="12">
    <location>
        <begin position="228"/>
        <end position="244"/>
    </location>
</feature>
<comment type="similarity">
    <text evidence="2">Belongs to the tyrosyl-DNA phosphodiesterase family.</text>
</comment>
<feature type="active site" description="Nucleophile" evidence="9">
    <location>
        <position position="396"/>
    </location>
</feature>
<dbReference type="GO" id="GO:0005634">
    <property type="term" value="C:nucleus"/>
    <property type="evidence" value="ECO:0007669"/>
    <property type="project" value="UniProtKB-SubCell"/>
</dbReference>
<dbReference type="GO" id="GO:0017005">
    <property type="term" value="F:3'-tyrosyl-DNA phosphodiesterase activity"/>
    <property type="evidence" value="ECO:0007669"/>
    <property type="project" value="TreeGrafter"/>
</dbReference>
<reference evidence="13" key="1">
    <citation type="submission" date="2013-07" db="EMBL/GenBank/DDBJ databases">
        <authorList>
            <consortium name="The Broad Institute Genome Sequencing Platform"/>
            <person name="Cuomo C."/>
            <person name="Litvintseva A."/>
            <person name="Chen Y."/>
            <person name="Heitman J."/>
            <person name="Sun S."/>
            <person name="Springer D."/>
            <person name="Dromer F."/>
            <person name="Young S.K."/>
            <person name="Zeng Q."/>
            <person name="Gargeya S."/>
            <person name="Fitzgerald M."/>
            <person name="Abouelleil A."/>
            <person name="Alvarado L."/>
            <person name="Berlin A.M."/>
            <person name="Chapman S.B."/>
            <person name="Dewar J."/>
            <person name="Goldberg J."/>
            <person name="Griggs A."/>
            <person name="Gujja S."/>
            <person name="Hansen M."/>
            <person name="Howarth C."/>
            <person name="Imamovic A."/>
            <person name="Larimer J."/>
            <person name="McCowan C."/>
            <person name="Murphy C."/>
            <person name="Pearson M."/>
            <person name="Priest M."/>
            <person name="Roberts A."/>
            <person name="Saif S."/>
            <person name="Shea T."/>
            <person name="Sykes S."/>
            <person name="Wortman J."/>
            <person name="Nusbaum C."/>
            <person name="Birren B."/>
        </authorList>
    </citation>
    <scope>NUCLEOTIDE SEQUENCE</scope>
    <source>
        <strain evidence="13">CBS 10117</strain>
    </source>
</reference>
<dbReference type="SMART" id="SM00726">
    <property type="entry name" value="UIM"/>
    <property type="match status" value="3"/>
</dbReference>
<feature type="region of interest" description="Disordered" evidence="12">
    <location>
        <begin position="1"/>
        <end position="32"/>
    </location>
</feature>
<keyword evidence="6" id="KW-0269">Exonuclease</keyword>
<evidence type="ECO:0000313" key="13">
    <source>
        <dbReference type="EMBL" id="WWC62562.1"/>
    </source>
</evidence>
<evidence type="ECO:0000256" key="1">
    <source>
        <dbReference type="ARBA" id="ARBA00004123"/>
    </source>
</evidence>
<accession>A0AAJ8KQC9</accession>
<keyword evidence="8" id="KW-0539">Nucleus</keyword>
<dbReference type="PROSITE" id="PS50330">
    <property type="entry name" value="UIM"/>
    <property type="match status" value="2"/>
</dbReference>
<keyword evidence="14" id="KW-1185">Reference proteome</keyword>
<dbReference type="GeneID" id="28969095"/>
<dbReference type="CDD" id="cd09123">
    <property type="entry name" value="PLDc_Tdp1_2"/>
    <property type="match status" value="1"/>
</dbReference>
<dbReference type="Pfam" id="PF06087">
    <property type="entry name" value="Tyr-DNA_phospho"/>
    <property type="match status" value="1"/>
</dbReference>
<dbReference type="KEGG" id="kdj:28969095"/>
<dbReference type="SUPFAM" id="SSF56024">
    <property type="entry name" value="Phospholipase D/nuclease"/>
    <property type="match status" value="2"/>
</dbReference>
<feature type="compositionally biased region" description="Low complexity" evidence="12">
    <location>
        <begin position="148"/>
        <end position="157"/>
    </location>
</feature>
<dbReference type="GO" id="GO:0003690">
    <property type="term" value="F:double-stranded DNA binding"/>
    <property type="evidence" value="ECO:0007669"/>
    <property type="project" value="TreeGrafter"/>
</dbReference>
<feature type="compositionally biased region" description="Low complexity" evidence="12">
    <location>
        <begin position="169"/>
        <end position="193"/>
    </location>
</feature>
<dbReference type="InterPro" id="IPR010347">
    <property type="entry name" value="Tdp1"/>
</dbReference>
<dbReference type="GO" id="GO:0004527">
    <property type="term" value="F:exonuclease activity"/>
    <property type="evidence" value="ECO:0007669"/>
    <property type="project" value="UniProtKB-KW"/>
</dbReference>
<evidence type="ECO:0000256" key="2">
    <source>
        <dbReference type="ARBA" id="ARBA00010205"/>
    </source>
</evidence>
<gene>
    <name evidence="13" type="ORF">I303_105158</name>
</gene>
<dbReference type="PANTHER" id="PTHR12415">
    <property type="entry name" value="TYROSYL-DNA PHOSPHODIESTERASE 1"/>
    <property type="match status" value="1"/>
</dbReference>
<evidence type="ECO:0008006" key="15">
    <source>
        <dbReference type="Google" id="ProtNLM"/>
    </source>
</evidence>
<organism evidence="13 14">
    <name type="scientific">Kwoniella dejecticola CBS 10117</name>
    <dbReference type="NCBI Taxonomy" id="1296121"/>
    <lineage>
        <taxon>Eukaryota</taxon>
        <taxon>Fungi</taxon>
        <taxon>Dikarya</taxon>
        <taxon>Basidiomycota</taxon>
        <taxon>Agaricomycotina</taxon>
        <taxon>Tremellomycetes</taxon>
        <taxon>Tremellales</taxon>
        <taxon>Cryptococcaceae</taxon>
        <taxon>Kwoniella</taxon>
    </lineage>
</organism>
<dbReference type="RefSeq" id="XP_065825174.1">
    <property type="nucleotide sequence ID" value="XM_065969102.1"/>
</dbReference>
<keyword evidence="5" id="KW-0378">Hydrolase</keyword>
<dbReference type="Gene3D" id="3.30.870.10">
    <property type="entry name" value="Endonuclease Chain A"/>
    <property type="match status" value="2"/>
</dbReference>
<feature type="binding site" evidence="10">
    <location>
        <position position="641"/>
    </location>
    <ligand>
        <name>substrate</name>
    </ligand>
</feature>
<reference evidence="13" key="2">
    <citation type="submission" date="2024-02" db="EMBL/GenBank/DDBJ databases">
        <title>Comparative genomics of Cryptococcus and Kwoniella reveals pathogenesis evolution and contrasting modes of karyotype evolution via chromosome fusion or intercentromeric recombination.</title>
        <authorList>
            <person name="Coelho M.A."/>
            <person name="David-Palma M."/>
            <person name="Shea T."/>
            <person name="Bowers K."/>
            <person name="McGinley-Smith S."/>
            <person name="Mohammad A.W."/>
            <person name="Gnirke A."/>
            <person name="Yurkov A.M."/>
            <person name="Nowrousian M."/>
            <person name="Sun S."/>
            <person name="Cuomo C.A."/>
            <person name="Heitman J."/>
        </authorList>
    </citation>
    <scope>NUCLEOTIDE SEQUENCE</scope>
    <source>
        <strain evidence="13">CBS 10117</strain>
    </source>
</reference>
<sequence>MDEDEVASILGESSSNYAASARPAVPQRGENRAFDRYFDETTAHYDPSEVDFQELRRAAWATWRINPPANFSGNDRADEDDDELARALALSAQEHFSRPTSRQPSVTIGDGDEDDELRRAIALSEEEARAPKRRKRDETPEEERKMLAEAMAASLAESETHSAGPSRPSTQSSTSTIKDKSTTPAPASAAQQSEPVTAPALRIGGQIIDRAQLERERRERQAARQAASGASTPIPSIASVNSRPQPGPARISGMSSIASTSTSSAGPSAPRASQSAIHPLQGSGPFPNDAAGEYYPDGELRHVALKIGEPSTERTFSPKEVVGKHSQISLIIMSSYVIDDMWIMEKEILPPPEDVPTIIVRPHPRDKQDYNGKIQAHPNGEMWAYPKMTSTFGSAHMKYYWILYKTGRLRVVISTANMVDYDWEEIENTVFVQDFLPLPTIRPLRADNRTHDFPLQFAHLFNHTRIDTALRNMLRLHPNASHIKFRPDDNFADMGKFDWSKVKVRLVLSIPQTLTGHDEIAKYGMGRLSHVLNEEGWVPGNDEKLDVEYQNSSLGNYKIDWLDKFHAMILGKTSQELMNRPKPKELPDIRVLYPTLANVEQSILGKEGGGTMFCKKAFNNTTRHLFRDARSKRGGVLMHSKMLIAIFEPKENRLGVEKSASTPKKSVKRKVDELKDDVGGWVYVGSHNFSSAAWGNINVKKNPPTESINNYEIGIVFPLDRSNARAAADRIAPYKRPALRYTAGDVPWDFWTGTDETPCL</sequence>
<keyword evidence="3" id="KW-0540">Nuclease</keyword>
<evidence type="ECO:0000256" key="3">
    <source>
        <dbReference type="ARBA" id="ARBA00022722"/>
    </source>
</evidence>
<dbReference type="CDD" id="cd09122">
    <property type="entry name" value="PLDc_Tdp1_1"/>
    <property type="match status" value="1"/>
</dbReference>
<evidence type="ECO:0000256" key="11">
    <source>
        <dbReference type="PIRSR" id="PIRSR610347-3"/>
    </source>
</evidence>
<dbReference type="PANTHER" id="PTHR12415:SF0">
    <property type="entry name" value="TYROSYL-DNA PHOSPHODIESTERASE 1"/>
    <property type="match status" value="1"/>
</dbReference>
<feature type="compositionally biased region" description="Basic and acidic residues" evidence="12">
    <location>
        <begin position="211"/>
        <end position="222"/>
    </location>
</feature>
<evidence type="ECO:0000256" key="8">
    <source>
        <dbReference type="ARBA" id="ARBA00023242"/>
    </source>
</evidence>
<dbReference type="Gene3D" id="6.10.140.100">
    <property type="match status" value="1"/>
</dbReference>
<evidence type="ECO:0000256" key="5">
    <source>
        <dbReference type="ARBA" id="ARBA00022801"/>
    </source>
</evidence>
<evidence type="ECO:0000256" key="4">
    <source>
        <dbReference type="ARBA" id="ARBA00022763"/>
    </source>
</evidence>
<feature type="active site" description="Proton donor/acceptor" evidence="9">
    <location>
        <position position="639"/>
    </location>
</feature>
<evidence type="ECO:0000256" key="12">
    <source>
        <dbReference type="SAM" id="MobiDB-lite"/>
    </source>
</evidence>
<feature type="compositionally biased region" description="Low complexity" evidence="12">
    <location>
        <begin position="250"/>
        <end position="276"/>
    </location>
</feature>
<comment type="subcellular location">
    <subcellularLocation>
        <location evidence="1">Nucleus</location>
    </subcellularLocation>
</comment>
<protein>
    <recommendedName>
        <fullName evidence="15">Tyrosyl-DNA phosphodiesterase 1</fullName>
    </recommendedName>
</protein>
<keyword evidence="7" id="KW-0234">DNA repair</keyword>